<evidence type="ECO:0000256" key="11">
    <source>
        <dbReference type="ARBA" id="ARBA00023033"/>
    </source>
</evidence>
<dbReference type="InterPro" id="IPR001128">
    <property type="entry name" value="Cyt_P450"/>
</dbReference>
<dbReference type="Gene3D" id="1.50.10.10">
    <property type="match status" value="1"/>
</dbReference>
<comment type="subcellular location">
    <subcellularLocation>
        <location evidence="2">Membrane</location>
    </subcellularLocation>
</comment>
<evidence type="ECO:0000256" key="3">
    <source>
        <dbReference type="ARBA" id="ARBA00004721"/>
    </source>
</evidence>
<evidence type="ECO:0000256" key="7">
    <source>
        <dbReference type="ARBA" id="ARBA00022723"/>
    </source>
</evidence>
<evidence type="ECO:0000256" key="6">
    <source>
        <dbReference type="ARBA" id="ARBA00022692"/>
    </source>
</evidence>
<dbReference type="Pfam" id="PF00067">
    <property type="entry name" value="p450"/>
    <property type="match status" value="1"/>
</dbReference>
<sequence>MISAIVVPTGAALLLYIFLYIGRALYRDWTSSLKFIDGPPCANPVLGHFMLISDKPDTTIKWREQYGATFMAKGLFWENQLNTKDIKAVTHILTHGSMYTKTSAAISTGLRLLGAGILSVELDPHRRQRRILNPAFGLPQIRVMNEVFVEKGNMVCDLAATHAVEASPRVKLRDMLTKEIEDGGGRVTLNLSAWFRQVTLDIIGQTGFGYQFNSLESRGKDEAELSTVFGLMFNNPKANLNRAVQFAQAAIPMLESLPLPGWKVTRFAQTKLRAIGKQLMEKSKAECAVLAEKDLGSGRDLLSLLIKANMSADIPESQRMSDDEVIAQIPTFLLAGHETSSTGLAWAAHALSQHPAIQDQLRRELLTLPTETPTMDELNSLPFLDKVIKETMRLYSPAFSTQRMAIQDDVLPLSKPYIDLQGISHDTLPIRRGQVLTIPILEINTDKELWGEDALEFKPDRWDNLPEAVHSIPSVWAHQLTFIAGPHSCIGFRFTVVEQKAIVFSLLRTIELLPGSEKVAPAITGLFQRPISFVRGGEGKPGLVSTGGLRIVMKACKGDIPGQRFVRRVRLGKELGGILSLTINNATAQSQFSLSFTESAEFISPLKLDDSCQPARLQNWDRIQTFHVPRATGLLTQTVGQQRGGFRFLTIVSASADPLTISNISLAITFMPHWDDLRAYPGYFFAPDPGFHDIDCLTKIWHYRVQTNTIPPHTARQEPCPAGGGWSNDALGGAATGPILVDGAKRDRNIWPGDCGISTHTELVALSDMEPTKNSLMVMFRTQNLTTGALQYSGPPLNNQGSDTYISWSLIGTHNYFLYTGDLDFIKSVWANYTKAVGFLEGQVDLTGLMNVSSALSNDWGRASGAGHNSAANALLYRTLVTTADLATHLGNVSLPATYLANATKIKTAFNSLLWDAAAGRFRSNDLPRSIHPQDGNALAVLYNLTTSDAQNKAVSAGLMKFWTPIRPWLRAHFVAGKGERAIDLIEREWGYMLETNLSVKSPLLEGFSANGSLGRLPGVLIIASII</sequence>
<dbReference type="GO" id="GO:0004497">
    <property type="term" value="F:monooxygenase activity"/>
    <property type="evidence" value="ECO:0007669"/>
    <property type="project" value="UniProtKB-KW"/>
</dbReference>
<dbReference type="InterPro" id="IPR035396">
    <property type="entry name" value="Bac_rhamnosid6H"/>
</dbReference>
<dbReference type="InterPro" id="IPR002403">
    <property type="entry name" value="Cyt_P450_E_grp-IV"/>
</dbReference>
<dbReference type="PANTHER" id="PTHR24305:SF166">
    <property type="entry name" value="CYTOCHROME P450 12A4, MITOCHONDRIAL-RELATED"/>
    <property type="match status" value="1"/>
</dbReference>
<keyword evidence="12 14" id="KW-0472">Membrane</keyword>
<feature type="domain" description="Alpha-L-rhamnosidase six-hairpin glycosidase" evidence="15">
    <location>
        <begin position="739"/>
        <end position="960"/>
    </location>
</feature>
<dbReference type="InterPro" id="IPR012341">
    <property type="entry name" value="6hp_glycosidase-like_sf"/>
</dbReference>
<dbReference type="GO" id="GO:0020037">
    <property type="term" value="F:heme binding"/>
    <property type="evidence" value="ECO:0007669"/>
    <property type="project" value="InterPro"/>
</dbReference>
<comment type="similarity">
    <text evidence="4">Belongs to the cytochrome P450 family.</text>
</comment>
<evidence type="ECO:0000313" key="18">
    <source>
        <dbReference type="Proteomes" id="UP001295794"/>
    </source>
</evidence>
<dbReference type="Gene3D" id="1.10.630.10">
    <property type="entry name" value="Cytochrome P450"/>
    <property type="match status" value="1"/>
</dbReference>
<dbReference type="PRINTS" id="PR00465">
    <property type="entry name" value="EP450IV"/>
</dbReference>
<name>A0AAD2HN21_9AGAR</name>
<keyword evidence="6 14" id="KW-0812">Transmembrane</keyword>
<keyword evidence="11" id="KW-0503">Monooxygenase</keyword>
<accession>A0AAD2HN21</accession>
<evidence type="ECO:0000313" key="16">
    <source>
        <dbReference type="EMBL" id="CAK5277811.1"/>
    </source>
</evidence>
<dbReference type="InterPro" id="IPR036396">
    <property type="entry name" value="Cyt_P450_sf"/>
</dbReference>
<organism evidence="17 18">
    <name type="scientific">Mycena citricolor</name>
    <dbReference type="NCBI Taxonomy" id="2018698"/>
    <lineage>
        <taxon>Eukaryota</taxon>
        <taxon>Fungi</taxon>
        <taxon>Dikarya</taxon>
        <taxon>Basidiomycota</taxon>
        <taxon>Agaricomycotina</taxon>
        <taxon>Agaricomycetes</taxon>
        <taxon>Agaricomycetidae</taxon>
        <taxon>Agaricales</taxon>
        <taxon>Marasmiineae</taxon>
        <taxon>Mycenaceae</taxon>
        <taxon>Mycena</taxon>
    </lineage>
</organism>
<evidence type="ECO:0000256" key="9">
    <source>
        <dbReference type="ARBA" id="ARBA00023002"/>
    </source>
</evidence>
<dbReference type="Pfam" id="PF17389">
    <property type="entry name" value="Bac_rhamnosid6H"/>
    <property type="match status" value="1"/>
</dbReference>
<evidence type="ECO:0000256" key="2">
    <source>
        <dbReference type="ARBA" id="ARBA00004370"/>
    </source>
</evidence>
<dbReference type="AlphaFoldDB" id="A0AAD2HN21"/>
<keyword evidence="10 13" id="KW-0408">Iron</keyword>
<dbReference type="GO" id="GO:0005506">
    <property type="term" value="F:iron ion binding"/>
    <property type="evidence" value="ECO:0007669"/>
    <property type="project" value="InterPro"/>
</dbReference>
<keyword evidence="8 14" id="KW-1133">Transmembrane helix</keyword>
<dbReference type="PANTHER" id="PTHR24305">
    <property type="entry name" value="CYTOCHROME P450"/>
    <property type="match status" value="1"/>
</dbReference>
<evidence type="ECO:0000256" key="8">
    <source>
        <dbReference type="ARBA" id="ARBA00022989"/>
    </source>
</evidence>
<keyword evidence="18" id="KW-1185">Reference proteome</keyword>
<feature type="transmembrane region" description="Helical" evidence="14">
    <location>
        <begin position="6"/>
        <end position="26"/>
    </location>
</feature>
<keyword evidence="9" id="KW-0560">Oxidoreductase</keyword>
<dbReference type="Proteomes" id="UP001295794">
    <property type="component" value="Unassembled WGS sequence"/>
</dbReference>
<evidence type="ECO:0000256" key="13">
    <source>
        <dbReference type="PIRSR" id="PIRSR602403-1"/>
    </source>
</evidence>
<comment type="caution">
    <text evidence="17">The sequence shown here is derived from an EMBL/GenBank/DDBJ whole genome shotgun (WGS) entry which is preliminary data.</text>
</comment>
<dbReference type="GO" id="GO:0016705">
    <property type="term" value="F:oxidoreductase activity, acting on paired donors, with incorporation or reduction of molecular oxygen"/>
    <property type="evidence" value="ECO:0007669"/>
    <property type="project" value="InterPro"/>
</dbReference>
<evidence type="ECO:0000256" key="5">
    <source>
        <dbReference type="ARBA" id="ARBA00022617"/>
    </source>
</evidence>
<dbReference type="EMBL" id="CAVNYO010000420">
    <property type="protein sequence ID" value="CAK5277811.1"/>
    <property type="molecule type" value="Genomic_DNA"/>
</dbReference>
<feature type="binding site" description="axial binding residue" evidence="13">
    <location>
        <position position="489"/>
    </location>
    <ligand>
        <name>heme</name>
        <dbReference type="ChEBI" id="CHEBI:30413"/>
    </ligand>
    <ligandPart>
        <name>Fe</name>
        <dbReference type="ChEBI" id="CHEBI:18248"/>
    </ligandPart>
</feature>
<dbReference type="GO" id="GO:0005975">
    <property type="term" value="P:carbohydrate metabolic process"/>
    <property type="evidence" value="ECO:0007669"/>
    <property type="project" value="InterPro"/>
</dbReference>
<dbReference type="PRINTS" id="PR00385">
    <property type="entry name" value="P450"/>
</dbReference>
<gene>
    <name evidence="16" type="ORF">MYCIT1_LOCUS26941</name>
    <name evidence="17" type="ORF">MYCIT1_LOCUS27051</name>
</gene>
<keyword evidence="5 13" id="KW-0349">Heme</keyword>
<evidence type="ECO:0000256" key="14">
    <source>
        <dbReference type="SAM" id="Phobius"/>
    </source>
</evidence>
<evidence type="ECO:0000313" key="17">
    <source>
        <dbReference type="EMBL" id="CAK5277879.1"/>
    </source>
</evidence>
<protein>
    <recommendedName>
        <fullName evidence="15">Alpha-L-rhamnosidase six-hairpin glycosidase domain-containing protein</fullName>
    </recommendedName>
</protein>
<evidence type="ECO:0000256" key="10">
    <source>
        <dbReference type="ARBA" id="ARBA00023004"/>
    </source>
</evidence>
<dbReference type="GO" id="GO:0016020">
    <property type="term" value="C:membrane"/>
    <property type="evidence" value="ECO:0007669"/>
    <property type="project" value="UniProtKB-SubCell"/>
</dbReference>
<proteinExistence type="inferred from homology"/>
<comment type="cofactor">
    <cofactor evidence="1 13">
        <name>heme</name>
        <dbReference type="ChEBI" id="CHEBI:30413"/>
    </cofactor>
</comment>
<dbReference type="SUPFAM" id="SSF48208">
    <property type="entry name" value="Six-hairpin glycosidases"/>
    <property type="match status" value="1"/>
</dbReference>
<evidence type="ECO:0000259" key="15">
    <source>
        <dbReference type="Pfam" id="PF17389"/>
    </source>
</evidence>
<comment type="pathway">
    <text evidence="3">Secondary metabolite biosynthesis; terpenoid biosynthesis.</text>
</comment>
<reference evidence="17" key="1">
    <citation type="submission" date="2023-11" db="EMBL/GenBank/DDBJ databases">
        <authorList>
            <person name="De Vega J J."/>
            <person name="De Vega J J."/>
        </authorList>
    </citation>
    <scope>NUCLEOTIDE SEQUENCE</scope>
</reference>
<dbReference type="InterPro" id="IPR050121">
    <property type="entry name" value="Cytochrome_P450_monoxygenase"/>
</dbReference>
<dbReference type="EMBL" id="CAVNYO010000421">
    <property type="protein sequence ID" value="CAK5277879.1"/>
    <property type="molecule type" value="Genomic_DNA"/>
</dbReference>
<dbReference type="SUPFAM" id="SSF48264">
    <property type="entry name" value="Cytochrome P450"/>
    <property type="match status" value="1"/>
</dbReference>
<evidence type="ECO:0000256" key="1">
    <source>
        <dbReference type="ARBA" id="ARBA00001971"/>
    </source>
</evidence>
<evidence type="ECO:0000256" key="4">
    <source>
        <dbReference type="ARBA" id="ARBA00010617"/>
    </source>
</evidence>
<dbReference type="InterPro" id="IPR008928">
    <property type="entry name" value="6-hairpin_glycosidase_sf"/>
</dbReference>
<evidence type="ECO:0000256" key="12">
    <source>
        <dbReference type="ARBA" id="ARBA00023136"/>
    </source>
</evidence>
<keyword evidence="7 13" id="KW-0479">Metal-binding</keyword>